<dbReference type="GO" id="GO:0051698">
    <property type="term" value="F:saccharopine oxidase activity"/>
    <property type="evidence" value="ECO:0007669"/>
    <property type="project" value="TreeGrafter"/>
</dbReference>
<dbReference type="PANTHER" id="PTHR10961:SF37">
    <property type="entry name" value="FAD DEPENDENT OXIDOREDUCTASE DOMAIN-CONTAINING PROTEIN"/>
    <property type="match status" value="1"/>
</dbReference>
<keyword evidence="3" id="KW-0285">Flavoprotein</keyword>
<accession>A0A9P4MV22</accession>
<dbReference type="PANTHER" id="PTHR10961">
    <property type="entry name" value="PEROXISOMAL SARCOSINE OXIDASE"/>
    <property type="match status" value="1"/>
</dbReference>
<dbReference type="InterPro" id="IPR006076">
    <property type="entry name" value="FAD-dep_OxRdtase"/>
</dbReference>
<evidence type="ECO:0000313" key="8">
    <source>
        <dbReference type="EMBL" id="KAF2204246.1"/>
    </source>
</evidence>
<dbReference type="SUPFAM" id="SSF51905">
    <property type="entry name" value="FAD/NAD(P)-binding domain"/>
    <property type="match status" value="1"/>
</dbReference>
<name>A0A9P4MV22_9PLEO</name>
<comment type="similarity">
    <text evidence="2">Belongs to the MSOX/MTOX family.</text>
</comment>
<feature type="transmembrane region" description="Helical" evidence="6">
    <location>
        <begin position="6"/>
        <end position="25"/>
    </location>
</feature>
<evidence type="ECO:0000313" key="9">
    <source>
        <dbReference type="Proteomes" id="UP000799536"/>
    </source>
</evidence>
<dbReference type="GO" id="GO:0008115">
    <property type="term" value="F:sarcosine oxidase activity"/>
    <property type="evidence" value="ECO:0007669"/>
    <property type="project" value="TreeGrafter"/>
</dbReference>
<sequence>MHVPRDSYNIIGAGVFGASTALHLIRKYPRARIRLFDRQPFPSTLAASWDLNKVIRTDYAELRYMELAMEALKAWKSDPLFKEFYHEDGIFWISDTDLTGRIVENYKRLGVDEGYALLSIDEAKRAYKGVFEDADYTGVMEVLANKNSGWAEAEEVMEKTIQAAVDSGVEYVVADIVSLHIVDRSVCCGVRSSNGRCYGAEHTVLCTGAGTTKLLANTAPEWDELQVGNRLLAAAICTGQVKLNADDNRQLSNTPVCCQDVLPGRGGGLPPTSNQELKFWVDIPFRNTVKLDDGRMISSPKYKQQPSQAMKDELDSVKFAIYGEKGRHLTLESYRICWDAVTPDEDFIISPHPHCKELFIATAGSFHGWKFMPILGKYIVKMMESELEPELEKAWAWDREYTGEPADMWPRREMGDLV</sequence>
<dbReference type="AlphaFoldDB" id="A0A9P4MV22"/>
<proteinExistence type="inferred from homology"/>
<evidence type="ECO:0000256" key="6">
    <source>
        <dbReference type="SAM" id="Phobius"/>
    </source>
</evidence>
<evidence type="ECO:0000256" key="1">
    <source>
        <dbReference type="ARBA" id="ARBA00001974"/>
    </source>
</evidence>
<dbReference type="EMBL" id="ML993881">
    <property type="protein sequence ID" value="KAF2204246.1"/>
    <property type="molecule type" value="Genomic_DNA"/>
</dbReference>
<keyword evidence="6" id="KW-0812">Transmembrane</keyword>
<comment type="caution">
    <text evidence="8">The sequence shown here is derived from an EMBL/GenBank/DDBJ whole genome shotgun (WGS) entry which is preliminary data.</text>
</comment>
<dbReference type="Pfam" id="PF01266">
    <property type="entry name" value="DAO"/>
    <property type="match status" value="1"/>
</dbReference>
<dbReference type="Proteomes" id="UP000799536">
    <property type="component" value="Unassembled WGS sequence"/>
</dbReference>
<dbReference type="InterPro" id="IPR045170">
    <property type="entry name" value="MTOX"/>
</dbReference>
<evidence type="ECO:0000259" key="7">
    <source>
        <dbReference type="Pfam" id="PF01266"/>
    </source>
</evidence>
<reference evidence="8" key="1">
    <citation type="journal article" date="2020" name="Stud. Mycol.">
        <title>101 Dothideomycetes genomes: a test case for predicting lifestyles and emergence of pathogens.</title>
        <authorList>
            <person name="Haridas S."/>
            <person name="Albert R."/>
            <person name="Binder M."/>
            <person name="Bloem J."/>
            <person name="Labutti K."/>
            <person name="Salamov A."/>
            <person name="Andreopoulos B."/>
            <person name="Baker S."/>
            <person name="Barry K."/>
            <person name="Bills G."/>
            <person name="Bluhm B."/>
            <person name="Cannon C."/>
            <person name="Castanera R."/>
            <person name="Culley D."/>
            <person name="Daum C."/>
            <person name="Ezra D."/>
            <person name="Gonzalez J."/>
            <person name="Henrissat B."/>
            <person name="Kuo A."/>
            <person name="Liang C."/>
            <person name="Lipzen A."/>
            <person name="Lutzoni F."/>
            <person name="Magnuson J."/>
            <person name="Mondo S."/>
            <person name="Nolan M."/>
            <person name="Ohm R."/>
            <person name="Pangilinan J."/>
            <person name="Park H.-J."/>
            <person name="Ramirez L."/>
            <person name="Alfaro M."/>
            <person name="Sun H."/>
            <person name="Tritt A."/>
            <person name="Yoshinaga Y."/>
            <person name="Zwiers L.-H."/>
            <person name="Turgeon B."/>
            <person name="Goodwin S."/>
            <person name="Spatafora J."/>
            <person name="Crous P."/>
            <person name="Grigoriev I."/>
        </authorList>
    </citation>
    <scope>NUCLEOTIDE SEQUENCE</scope>
    <source>
        <strain evidence="8">ATCC 74209</strain>
    </source>
</reference>
<protein>
    <submittedName>
        <fullName evidence="8">FAD dependent oxidoreductase</fullName>
    </submittedName>
</protein>
<dbReference type="Gene3D" id="3.50.50.60">
    <property type="entry name" value="FAD/NAD(P)-binding domain"/>
    <property type="match status" value="1"/>
</dbReference>
<dbReference type="InterPro" id="IPR036188">
    <property type="entry name" value="FAD/NAD-bd_sf"/>
</dbReference>
<evidence type="ECO:0000256" key="2">
    <source>
        <dbReference type="ARBA" id="ARBA00010989"/>
    </source>
</evidence>
<gene>
    <name evidence="8" type="ORF">GQ43DRAFT_409943</name>
</gene>
<keyword evidence="5" id="KW-0560">Oxidoreductase</keyword>
<evidence type="ECO:0000256" key="4">
    <source>
        <dbReference type="ARBA" id="ARBA00022827"/>
    </source>
</evidence>
<keyword evidence="9" id="KW-1185">Reference proteome</keyword>
<feature type="domain" description="FAD dependent oxidoreductase" evidence="7">
    <location>
        <begin position="10"/>
        <end position="381"/>
    </location>
</feature>
<dbReference type="GO" id="GO:0050660">
    <property type="term" value="F:flavin adenine dinucleotide binding"/>
    <property type="evidence" value="ECO:0007669"/>
    <property type="project" value="InterPro"/>
</dbReference>
<keyword evidence="6" id="KW-0472">Membrane</keyword>
<organism evidence="8 9">
    <name type="scientific">Delitschia confertaspora ATCC 74209</name>
    <dbReference type="NCBI Taxonomy" id="1513339"/>
    <lineage>
        <taxon>Eukaryota</taxon>
        <taxon>Fungi</taxon>
        <taxon>Dikarya</taxon>
        <taxon>Ascomycota</taxon>
        <taxon>Pezizomycotina</taxon>
        <taxon>Dothideomycetes</taxon>
        <taxon>Pleosporomycetidae</taxon>
        <taxon>Pleosporales</taxon>
        <taxon>Delitschiaceae</taxon>
        <taxon>Delitschia</taxon>
    </lineage>
</organism>
<evidence type="ECO:0000256" key="3">
    <source>
        <dbReference type="ARBA" id="ARBA00022630"/>
    </source>
</evidence>
<keyword evidence="4" id="KW-0274">FAD</keyword>
<dbReference type="Gene3D" id="3.30.9.10">
    <property type="entry name" value="D-Amino Acid Oxidase, subunit A, domain 2"/>
    <property type="match status" value="1"/>
</dbReference>
<keyword evidence="6" id="KW-1133">Transmembrane helix</keyword>
<comment type="cofactor">
    <cofactor evidence="1">
        <name>FAD</name>
        <dbReference type="ChEBI" id="CHEBI:57692"/>
    </cofactor>
</comment>
<evidence type="ECO:0000256" key="5">
    <source>
        <dbReference type="ARBA" id="ARBA00023002"/>
    </source>
</evidence>
<dbReference type="OrthoDB" id="2219495at2759"/>